<evidence type="ECO:0000313" key="1">
    <source>
        <dbReference type="EMBL" id="MFC5896537.1"/>
    </source>
</evidence>
<accession>A0ABW1FQ37</accession>
<dbReference type="PANTHER" id="PTHR33221">
    <property type="entry name" value="WINGED HELIX-TURN-HELIX TRANSCRIPTIONAL REGULATOR, RRF2 FAMILY"/>
    <property type="match status" value="1"/>
</dbReference>
<evidence type="ECO:0000313" key="2">
    <source>
        <dbReference type="Proteomes" id="UP001596241"/>
    </source>
</evidence>
<dbReference type="Gene3D" id="1.10.10.10">
    <property type="entry name" value="Winged helix-like DNA-binding domain superfamily/Winged helix DNA-binding domain"/>
    <property type="match status" value="1"/>
</dbReference>
<keyword evidence="2" id="KW-1185">Reference proteome</keyword>
<dbReference type="PROSITE" id="PS51197">
    <property type="entry name" value="HTH_RRF2_2"/>
    <property type="match status" value="1"/>
</dbReference>
<dbReference type="InterPro" id="IPR000944">
    <property type="entry name" value="Tscrpt_reg_Rrf2"/>
</dbReference>
<dbReference type="PANTHER" id="PTHR33221:SF15">
    <property type="entry name" value="HTH-TYPE TRANSCRIPTIONAL REGULATOR YWGB-RELATED"/>
    <property type="match status" value="1"/>
</dbReference>
<dbReference type="Pfam" id="PF02082">
    <property type="entry name" value="Rrf2"/>
    <property type="match status" value="1"/>
</dbReference>
<dbReference type="InterPro" id="IPR036388">
    <property type="entry name" value="WH-like_DNA-bd_sf"/>
</dbReference>
<dbReference type="RefSeq" id="WP_345093319.1">
    <property type="nucleotide sequence ID" value="NZ_BAAAWG010000025.1"/>
</dbReference>
<dbReference type="EMBL" id="JBHSPW010000015">
    <property type="protein sequence ID" value="MFC5896537.1"/>
    <property type="molecule type" value="Genomic_DNA"/>
</dbReference>
<dbReference type="SUPFAM" id="SSF46785">
    <property type="entry name" value="Winged helix' DNA-binding domain"/>
    <property type="match status" value="1"/>
</dbReference>
<organism evidence="1 2">
    <name type="scientific">Streptomyces ramulosus</name>
    <dbReference type="NCBI Taxonomy" id="47762"/>
    <lineage>
        <taxon>Bacteria</taxon>
        <taxon>Bacillati</taxon>
        <taxon>Actinomycetota</taxon>
        <taxon>Actinomycetes</taxon>
        <taxon>Kitasatosporales</taxon>
        <taxon>Streptomycetaceae</taxon>
        <taxon>Streptomyces</taxon>
    </lineage>
</organism>
<sequence>MSVSSRSAVAIHALTMLGRWNRSLTSAEMAESLASNPVLVRRILGSLRDAGLVSSSEGRNGGWTLARPAREITLYDAYAAVEAGPVLSRYPHPPSNGCEVGRHMQRLLDVEFREAERAMEERLGRTTIAFLVGQVLACERERDRRAPELS</sequence>
<name>A0ABW1FQ37_9ACTN</name>
<dbReference type="InterPro" id="IPR036390">
    <property type="entry name" value="WH_DNA-bd_sf"/>
</dbReference>
<gene>
    <name evidence="1" type="ORF">ACFP3M_27440</name>
</gene>
<reference evidence="2" key="1">
    <citation type="journal article" date="2019" name="Int. J. Syst. Evol. Microbiol.">
        <title>The Global Catalogue of Microorganisms (GCM) 10K type strain sequencing project: providing services to taxonomists for standard genome sequencing and annotation.</title>
        <authorList>
            <consortium name="The Broad Institute Genomics Platform"/>
            <consortium name="The Broad Institute Genome Sequencing Center for Infectious Disease"/>
            <person name="Wu L."/>
            <person name="Ma J."/>
        </authorList>
    </citation>
    <scope>NUCLEOTIDE SEQUENCE [LARGE SCALE GENOMIC DNA]</scope>
    <source>
        <strain evidence="2">CGMCC 1.15809</strain>
    </source>
</reference>
<dbReference type="Proteomes" id="UP001596241">
    <property type="component" value="Unassembled WGS sequence"/>
</dbReference>
<comment type="caution">
    <text evidence="1">The sequence shown here is derived from an EMBL/GenBank/DDBJ whole genome shotgun (WGS) entry which is preliminary data.</text>
</comment>
<proteinExistence type="predicted"/>
<protein>
    <submittedName>
        <fullName evidence="1">Rrf2 family transcriptional regulator</fullName>
    </submittedName>
</protein>